<proteinExistence type="predicted"/>
<reference evidence="1 3" key="2">
    <citation type="journal article" date="2013" name="Nature">
        <title>Insights into bilaterian evolution from three spiralian genomes.</title>
        <authorList>
            <person name="Simakov O."/>
            <person name="Marletaz F."/>
            <person name="Cho S.J."/>
            <person name="Edsinger-Gonzales E."/>
            <person name="Havlak P."/>
            <person name="Hellsten U."/>
            <person name="Kuo D.H."/>
            <person name="Larsson T."/>
            <person name="Lv J."/>
            <person name="Arendt D."/>
            <person name="Savage R."/>
            <person name="Osoegawa K."/>
            <person name="de Jong P."/>
            <person name="Grimwood J."/>
            <person name="Chapman J.A."/>
            <person name="Shapiro H."/>
            <person name="Aerts A."/>
            <person name="Otillar R.P."/>
            <person name="Terry A.Y."/>
            <person name="Boore J.L."/>
            <person name="Grigoriev I.V."/>
            <person name="Lindberg D.R."/>
            <person name="Seaver E.C."/>
            <person name="Weisblat D.A."/>
            <person name="Putnam N.H."/>
            <person name="Rokhsar D.S."/>
        </authorList>
    </citation>
    <scope>NUCLEOTIDE SEQUENCE</scope>
</reference>
<dbReference type="EMBL" id="KB097739">
    <property type="protein sequence ID" value="ESN90893.1"/>
    <property type="molecule type" value="Genomic_DNA"/>
</dbReference>
<keyword evidence="3" id="KW-1185">Reference proteome</keyword>
<organism evidence="2 3">
    <name type="scientific">Helobdella robusta</name>
    <name type="common">Californian leech</name>
    <dbReference type="NCBI Taxonomy" id="6412"/>
    <lineage>
        <taxon>Eukaryota</taxon>
        <taxon>Metazoa</taxon>
        <taxon>Spiralia</taxon>
        <taxon>Lophotrochozoa</taxon>
        <taxon>Annelida</taxon>
        <taxon>Clitellata</taxon>
        <taxon>Hirudinea</taxon>
        <taxon>Rhynchobdellida</taxon>
        <taxon>Glossiphoniidae</taxon>
        <taxon>Helobdella</taxon>
    </lineage>
</organism>
<dbReference type="EnsemblMetazoa" id="HelroT182471">
    <property type="protein sequence ID" value="HelroP182471"/>
    <property type="gene ID" value="HelroG182471"/>
</dbReference>
<dbReference type="HOGENOM" id="CLU_1027722_0_0_1"/>
<evidence type="ECO:0000313" key="2">
    <source>
        <dbReference type="EnsemblMetazoa" id="HelroP182471"/>
    </source>
</evidence>
<reference evidence="2" key="3">
    <citation type="submission" date="2015-06" db="UniProtKB">
        <authorList>
            <consortium name="EnsemblMetazoa"/>
        </authorList>
    </citation>
    <scope>IDENTIFICATION</scope>
</reference>
<name>T1FI90_HELRO</name>
<dbReference type="InParanoid" id="T1FI90"/>
<dbReference type="AlphaFoldDB" id="T1FI90"/>
<dbReference type="KEGG" id="hro:HELRODRAFT_182471"/>
<gene>
    <name evidence="2" type="primary">20208539</name>
    <name evidence="1" type="ORF">HELRODRAFT_182471</name>
</gene>
<protein>
    <submittedName>
        <fullName evidence="1 2">Uncharacterized protein</fullName>
    </submittedName>
</protein>
<dbReference type="EMBL" id="AMQM01008218">
    <property type="status" value="NOT_ANNOTATED_CDS"/>
    <property type="molecule type" value="Genomic_DNA"/>
</dbReference>
<sequence length="271" mass="30507">MATLERKQMVLTTYMAVLAIETGMKMATASLSLLKVTEIPVYVAKENLSESLPSDLRSLRTSDLIDVQMLSNKLEEVSINDADPSQQTGDYVETTVQINLIFVGIPTTLMVDIRSYSAGLLINSSKYNPQNENGNLWVITDHLDVRLRGLLDDIFSHGIYLQHSNSKWIVHNINEYVQVRHPVCINGEFKDPNSYVEFTDRVVVQDEGPWMSIEIILPNNESKNKQLLSRGGLICSPRFKQEPLLVGARDVAEMVAHSATDCQKRLLKFVL</sequence>
<dbReference type="GeneID" id="20208539"/>
<reference evidence="3" key="1">
    <citation type="submission" date="2012-12" db="EMBL/GenBank/DDBJ databases">
        <authorList>
            <person name="Hellsten U."/>
            <person name="Grimwood J."/>
            <person name="Chapman J.A."/>
            <person name="Shapiro H."/>
            <person name="Aerts A."/>
            <person name="Otillar R.P."/>
            <person name="Terry A.Y."/>
            <person name="Boore J.L."/>
            <person name="Simakov O."/>
            <person name="Marletaz F."/>
            <person name="Cho S.-J."/>
            <person name="Edsinger-Gonzales E."/>
            <person name="Havlak P."/>
            <person name="Kuo D.-H."/>
            <person name="Larsson T."/>
            <person name="Lv J."/>
            <person name="Arendt D."/>
            <person name="Savage R."/>
            <person name="Osoegawa K."/>
            <person name="de Jong P."/>
            <person name="Lindberg D.R."/>
            <person name="Seaver E.C."/>
            <person name="Weisblat D.A."/>
            <person name="Putnam N.H."/>
            <person name="Grigoriev I.V."/>
            <person name="Rokhsar D.S."/>
        </authorList>
    </citation>
    <scope>NUCLEOTIDE SEQUENCE</scope>
</reference>
<evidence type="ECO:0000313" key="3">
    <source>
        <dbReference type="Proteomes" id="UP000015101"/>
    </source>
</evidence>
<dbReference type="CTD" id="20208539"/>
<accession>T1FI90</accession>
<evidence type="ECO:0000313" key="1">
    <source>
        <dbReference type="EMBL" id="ESN90893.1"/>
    </source>
</evidence>
<dbReference type="Proteomes" id="UP000015101">
    <property type="component" value="Unassembled WGS sequence"/>
</dbReference>
<dbReference type="RefSeq" id="XP_009030985.1">
    <property type="nucleotide sequence ID" value="XM_009032737.1"/>
</dbReference>